<dbReference type="CDD" id="cd20395">
    <property type="entry name" value="Tudor_SpCrb2-like_rpt1"/>
    <property type="match status" value="1"/>
</dbReference>
<dbReference type="CDD" id="cd17745">
    <property type="entry name" value="BRCT_p53bp1_rpt1"/>
    <property type="match status" value="1"/>
</dbReference>
<dbReference type="GO" id="GO:0005634">
    <property type="term" value="C:nucleus"/>
    <property type="evidence" value="ECO:0007669"/>
    <property type="project" value="UniProtKB-SubCell"/>
</dbReference>
<dbReference type="SMART" id="SM00292">
    <property type="entry name" value="BRCT"/>
    <property type="match status" value="2"/>
</dbReference>
<keyword evidence="2" id="KW-0227">DNA damage</keyword>
<dbReference type="InterPro" id="IPR047249">
    <property type="entry name" value="BRCT_p53bp1-like_rpt1"/>
</dbReference>
<evidence type="ECO:0000256" key="2">
    <source>
        <dbReference type="ARBA" id="ARBA00022763"/>
    </source>
</evidence>
<feature type="compositionally biased region" description="Polar residues" evidence="4">
    <location>
        <begin position="132"/>
        <end position="155"/>
    </location>
</feature>
<feature type="region of interest" description="Disordered" evidence="4">
    <location>
        <begin position="212"/>
        <end position="360"/>
    </location>
</feature>
<feature type="region of interest" description="Disordered" evidence="4">
    <location>
        <begin position="31"/>
        <end position="191"/>
    </location>
</feature>
<dbReference type="InterPro" id="IPR041297">
    <property type="entry name" value="Crb2_Tudor"/>
</dbReference>
<name>A0A369JPF0_HYPMA</name>
<feature type="compositionally biased region" description="Basic and acidic residues" evidence="4">
    <location>
        <begin position="660"/>
        <end position="676"/>
    </location>
</feature>
<dbReference type="InterPro" id="IPR036420">
    <property type="entry name" value="BRCT_dom_sf"/>
</dbReference>
<feature type="compositionally biased region" description="Acidic residues" evidence="4">
    <location>
        <begin position="839"/>
        <end position="854"/>
    </location>
</feature>
<feature type="compositionally biased region" description="Polar residues" evidence="4">
    <location>
        <begin position="294"/>
        <end position="306"/>
    </location>
</feature>
<feature type="compositionally biased region" description="Basic and acidic residues" evidence="4">
    <location>
        <begin position="282"/>
        <end position="293"/>
    </location>
</feature>
<dbReference type="PROSITE" id="PS50172">
    <property type="entry name" value="BRCT"/>
    <property type="match status" value="2"/>
</dbReference>
<evidence type="ECO:0000256" key="3">
    <source>
        <dbReference type="ARBA" id="ARBA00023242"/>
    </source>
</evidence>
<dbReference type="STRING" id="39966.A0A369JPF0"/>
<feature type="compositionally biased region" description="Pro residues" evidence="4">
    <location>
        <begin position="435"/>
        <end position="451"/>
    </location>
</feature>
<feature type="compositionally biased region" description="Low complexity" evidence="4">
    <location>
        <begin position="786"/>
        <end position="805"/>
    </location>
</feature>
<sequence length="1333" mass="145470">MDALHNGSDVEDESQATQLLQNILEPGELSWNFDVRGGDESNLDKNVDPSPSRNSSNSLPHYHFHGLASTQTQIQDNDDELEIHQSSQKENISAEQLVGGANSLSLPPQGSPSKNTPMNGPRTDALSRVTKPVNNKAVSFQSPRKTGDPPNTNAPTRPLPGRSTTYPITRTTTTRAGSESSQDSFAGVVPQDPQQQFLAASKQFDVPLSELPRVLGGGTYESTGGESADSMYTKFNPSRRLRRSSTPPQGHVLVEATPSLSGDSQSQPSQPFDDSQQYISHRQPDPMDVDVHTDGSQYSDAPSSSYARHLEDRDEDPVPLPTLEPTQPSTQVEDNNPLDVTDNTNLPANPPLAAGSSAVASSHIQPSAASTVPRSRGIASLIAPNKRWRYQQYLDRQEPENLPHVPNTVATSSAVGITVSAMEETQPSLDEELPPPRQFPIHSRPPNPVPSVPLEHTQPSFDDEISRSPPRQFPTRSRPPNLVPSALVEETQPSFDDFMTRPSLRQFPNRSRPLNTLAGAPMEDTQPSLDEEPVKPSPRQFPPRFRPANPSPPRKPVVAAGPSRQARDDAMDIVPDSEPSREEETPSAPRTRGATRSPAKQPPQRINRTASPQRKARDVVPDSMAVDQNEDLTELSEVDNALLQDEPEDEEDIPLAKVVSKNDKKHALGRSLDKGKGKAPADMPAKGKQASKGKQKATAAEPAKRNANQRQPGTNAPPAVVNAPIAGVRPTRAAASLPVKKATGGRSWETGEVPSSLPEQDLAKPLGSSRPVRGKNPPVKSEKVKAAATGTRTTKAKRNATAPTAKARRRSLNDDEEEEDEKSSESEDDELLMAAHNEDDVDDDSTEPADDEYMDPNFQTAGPSRKRKRGAAAAKPTRARTKVSSKNSKATDTPIVRQTKRLRSAASTSKSSNIDATRVFALWKQDGHYYPGTVHSLESDYYYKVDFDDTTHSTVSIDQMRLLELRVGDDVLIPNFMRGTKVVDVSKAGSGIVSVRVDDEIREVTLQAIKIASRTISSAWKDRTLSAESITTKVKPAAVKASPTPSRLSVASGSMRSTIFGKTAMVITITAGGVNWEREREAVMSAIKNHGGTVIDDWAALIRMEGKHSHANNRWVIHKEDARWQGKQEIERVFLLADDASLKPKFLIALALGVPCLSVNWIKDSIQVGEEKDWGAYLLPQGYSDALGARPSQQIDSDWGNSIHQINEIMDNSVARKIFDGKSILCFGAEMVPLPKGKKLTGAEEKMQEAHNAVTRIILAMGAKFVEAVSELKYASAPVDEYDFVIIKELHHYGSQLEGGTVVHWSWVKDCLIASRQLPLPEWDQPCSESQDA</sequence>
<feature type="compositionally biased region" description="Polar residues" evidence="4">
    <location>
        <begin position="324"/>
        <end position="334"/>
    </location>
</feature>
<feature type="compositionally biased region" description="Low complexity" evidence="4">
    <location>
        <begin position="258"/>
        <end position="277"/>
    </location>
</feature>
<dbReference type="GO" id="GO:0042393">
    <property type="term" value="F:histone binding"/>
    <property type="evidence" value="ECO:0007669"/>
    <property type="project" value="TreeGrafter"/>
</dbReference>
<dbReference type="OrthoDB" id="129353at2759"/>
<feature type="compositionally biased region" description="Acidic residues" evidence="4">
    <location>
        <begin position="814"/>
        <end position="831"/>
    </location>
</feature>
<feature type="compositionally biased region" description="Basic and acidic residues" evidence="4">
    <location>
        <begin position="36"/>
        <end position="47"/>
    </location>
</feature>
<gene>
    <name evidence="6" type="primary">crb2</name>
    <name evidence="6" type="ORF">Hypma_011682</name>
</gene>
<feature type="domain" description="BRCT" evidence="5">
    <location>
        <begin position="1055"/>
        <end position="1179"/>
    </location>
</feature>
<proteinExistence type="predicted"/>
<evidence type="ECO:0000313" key="6">
    <source>
        <dbReference type="EMBL" id="RDB21264.1"/>
    </source>
</evidence>
<evidence type="ECO:0000313" key="7">
    <source>
        <dbReference type="Proteomes" id="UP000076154"/>
    </source>
</evidence>
<dbReference type="Proteomes" id="UP000076154">
    <property type="component" value="Unassembled WGS sequence"/>
</dbReference>
<dbReference type="InterPro" id="IPR001357">
    <property type="entry name" value="BRCT_dom"/>
</dbReference>
<feature type="compositionally biased region" description="Pro residues" evidence="4">
    <location>
        <begin position="535"/>
        <end position="555"/>
    </location>
</feature>
<feature type="region of interest" description="Disordered" evidence="4">
    <location>
        <begin position="420"/>
        <end position="893"/>
    </location>
</feature>
<dbReference type="InterPro" id="IPR047250">
    <property type="entry name" value="BRCT_p53bp1-like_rpt2"/>
</dbReference>
<comment type="subcellular location">
    <subcellularLocation>
        <location evidence="1">Nucleus</location>
    </subcellularLocation>
</comment>
<dbReference type="InParanoid" id="A0A369JPF0"/>
<evidence type="ECO:0000256" key="1">
    <source>
        <dbReference type="ARBA" id="ARBA00004123"/>
    </source>
</evidence>
<feature type="compositionally biased region" description="Polar residues" evidence="4">
    <location>
        <begin position="84"/>
        <end position="94"/>
    </location>
</feature>
<organism evidence="6 7">
    <name type="scientific">Hypsizygus marmoreus</name>
    <name type="common">White beech mushroom</name>
    <name type="synonym">Agaricus marmoreus</name>
    <dbReference type="NCBI Taxonomy" id="39966"/>
    <lineage>
        <taxon>Eukaryota</taxon>
        <taxon>Fungi</taxon>
        <taxon>Dikarya</taxon>
        <taxon>Basidiomycota</taxon>
        <taxon>Agaricomycotina</taxon>
        <taxon>Agaricomycetes</taxon>
        <taxon>Agaricomycetidae</taxon>
        <taxon>Agaricales</taxon>
        <taxon>Tricholomatineae</taxon>
        <taxon>Lyophyllaceae</taxon>
        <taxon>Hypsizygus</taxon>
    </lineage>
</organism>
<keyword evidence="3" id="KW-0539">Nucleus</keyword>
<dbReference type="CDD" id="cd17724">
    <property type="entry name" value="BRCT_p53bp1_rpt2"/>
    <property type="match status" value="1"/>
</dbReference>
<feature type="domain" description="BRCT" evidence="5">
    <location>
        <begin position="1214"/>
        <end position="1325"/>
    </location>
</feature>
<feature type="compositionally biased region" description="Low complexity" evidence="4">
    <location>
        <begin position="162"/>
        <end position="175"/>
    </location>
</feature>
<dbReference type="Pfam" id="PF18115">
    <property type="entry name" value="Tudor_3"/>
    <property type="match status" value="1"/>
</dbReference>
<reference evidence="6" key="1">
    <citation type="submission" date="2018-04" db="EMBL/GenBank/DDBJ databases">
        <title>Whole genome sequencing of Hypsizygus marmoreus.</title>
        <authorList>
            <person name="Choi I.-G."/>
            <person name="Min B."/>
            <person name="Kim J.-G."/>
            <person name="Kim S."/>
            <person name="Oh Y.-L."/>
            <person name="Kong W.-S."/>
            <person name="Park H."/>
            <person name="Jeong J."/>
            <person name="Song E.-S."/>
        </authorList>
    </citation>
    <scope>NUCLEOTIDE SEQUENCE [LARGE SCALE GENOMIC DNA]</scope>
    <source>
        <strain evidence="6">51987-8</strain>
    </source>
</reference>
<accession>A0A369JPF0</accession>
<dbReference type="Gene3D" id="2.30.30.140">
    <property type="match status" value="1"/>
</dbReference>
<dbReference type="Gene3D" id="3.40.50.10190">
    <property type="entry name" value="BRCT domain"/>
    <property type="match status" value="1"/>
</dbReference>
<dbReference type="SUPFAM" id="SSF52113">
    <property type="entry name" value="BRCT domain"/>
    <property type="match status" value="1"/>
</dbReference>
<dbReference type="InterPro" id="IPR047252">
    <property type="entry name" value="TP53BP1-like"/>
</dbReference>
<feature type="compositionally biased region" description="Polar residues" evidence="4">
    <location>
        <begin position="102"/>
        <end position="118"/>
    </location>
</feature>
<dbReference type="PANTHER" id="PTHR15321:SF3">
    <property type="entry name" value="TP53-BINDING PROTEIN 1"/>
    <property type="match status" value="1"/>
</dbReference>
<protein>
    <submittedName>
        <fullName evidence="6">DNA repair protein crb2</fullName>
    </submittedName>
</protein>
<feature type="compositionally biased region" description="Acidic residues" evidence="4">
    <location>
        <begin position="628"/>
        <end position="637"/>
    </location>
</feature>
<dbReference type="GO" id="GO:0045944">
    <property type="term" value="P:positive regulation of transcription by RNA polymerase II"/>
    <property type="evidence" value="ECO:0007669"/>
    <property type="project" value="TreeGrafter"/>
</dbReference>
<evidence type="ECO:0000256" key="4">
    <source>
        <dbReference type="SAM" id="MobiDB-lite"/>
    </source>
</evidence>
<dbReference type="EMBL" id="LUEZ02000055">
    <property type="protein sequence ID" value="RDB21264.1"/>
    <property type="molecule type" value="Genomic_DNA"/>
</dbReference>
<evidence type="ECO:0000259" key="5">
    <source>
        <dbReference type="PROSITE" id="PS50172"/>
    </source>
</evidence>
<dbReference type="GO" id="GO:0000077">
    <property type="term" value="P:DNA damage checkpoint signaling"/>
    <property type="evidence" value="ECO:0007669"/>
    <property type="project" value="TreeGrafter"/>
</dbReference>
<keyword evidence="7" id="KW-1185">Reference proteome</keyword>
<dbReference type="SUPFAM" id="SSF63748">
    <property type="entry name" value="Tudor/PWWP/MBT"/>
    <property type="match status" value="1"/>
</dbReference>
<dbReference type="PANTHER" id="PTHR15321">
    <property type="entry name" value="TUMOR SUPPRESSOR P53-BINDING PROTEIN 1"/>
    <property type="match status" value="1"/>
</dbReference>
<comment type="caution">
    <text evidence="6">The sequence shown here is derived from an EMBL/GenBank/DDBJ whole genome shotgun (WGS) entry which is preliminary data.</text>
</comment>
<feature type="compositionally biased region" description="Low complexity" evidence="4">
    <location>
        <begin position="49"/>
        <end position="58"/>
    </location>
</feature>